<keyword evidence="4 6" id="KW-1133">Transmembrane helix</keyword>
<feature type="transmembrane region" description="Helical" evidence="6">
    <location>
        <begin position="652"/>
        <end position="675"/>
    </location>
</feature>
<keyword evidence="3 6" id="KW-0812">Transmembrane</keyword>
<feature type="transmembrane region" description="Helical" evidence="6">
    <location>
        <begin position="698"/>
        <end position="721"/>
    </location>
</feature>
<feature type="transmembrane region" description="Helical" evidence="6">
    <location>
        <begin position="313"/>
        <end position="337"/>
    </location>
</feature>
<feature type="transmembrane region" description="Helical" evidence="6">
    <location>
        <begin position="741"/>
        <end position="766"/>
    </location>
</feature>
<accession>A0ABS0ZHS7</accession>
<comment type="caution">
    <text evidence="8">The sequence shown here is derived from an EMBL/GenBank/DDBJ whole genome shotgun (WGS) entry which is preliminary data.</text>
</comment>
<dbReference type="InterPro" id="IPR038766">
    <property type="entry name" value="Membrane_comp_ABC_pdt"/>
</dbReference>
<dbReference type="RefSeq" id="WP_199575100.1">
    <property type="nucleotide sequence ID" value="NZ_JAENBO010000001.1"/>
</dbReference>
<dbReference type="Pfam" id="PF02687">
    <property type="entry name" value="FtsX"/>
    <property type="match status" value="2"/>
</dbReference>
<dbReference type="PANTHER" id="PTHR30287:SF2">
    <property type="entry name" value="BLL1001 PROTEIN"/>
    <property type="match status" value="1"/>
</dbReference>
<gene>
    <name evidence="8" type="ORF">JHK62_02510</name>
</gene>
<evidence type="ECO:0000259" key="7">
    <source>
        <dbReference type="Pfam" id="PF02687"/>
    </source>
</evidence>
<evidence type="ECO:0000256" key="1">
    <source>
        <dbReference type="ARBA" id="ARBA00004651"/>
    </source>
</evidence>
<keyword evidence="9" id="KW-1185">Reference proteome</keyword>
<feature type="transmembrane region" description="Helical" evidence="6">
    <location>
        <begin position="349"/>
        <end position="369"/>
    </location>
</feature>
<evidence type="ECO:0000256" key="5">
    <source>
        <dbReference type="ARBA" id="ARBA00023136"/>
    </source>
</evidence>
<comment type="subcellular location">
    <subcellularLocation>
        <location evidence="1">Cell membrane</location>
        <topology evidence="1">Multi-pass membrane protein</topology>
    </subcellularLocation>
</comment>
<proteinExistence type="predicted"/>
<reference evidence="8 9" key="1">
    <citation type="journal article" date="2021" name="Int. J. Syst. Evol. Microbiol.">
        <title>Streptococcus vicugnae sp. nov., isolated from faeces of alpacas (Vicugna pacos) and cattle (Bos taurus), Streptococcus zalophi sp. nov., and Streptococcus pacificus sp. nov., isolated from respiratory tract of California sea lions (Zalophus californianus).</title>
        <authorList>
            <person name="Volokhov D.V."/>
            <person name="Zagorodnyaya T.A."/>
            <person name="Shen Z."/>
            <person name="Blom J."/>
            <person name="Furtak V.A."/>
            <person name="Eisenberg T."/>
            <person name="Fan P."/>
            <person name="Jeong K.C."/>
            <person name="Gao Y."/>
            <person name="Zhang S."/>
            <person name="Amselle M."/>
        </authorList>
    </citation>
    <scope>NUCLEOTIDE SEQUENCE [LARGE SCALE GENOMIC DNA]</scope>
    <source>
        <strain evidence="8 9">CSL7591</strain>
    </source>
</reference>
<feature type="domain" description="ABC3 transporter permease C-terminal" evidence="7">
    <location>
        <begin position="654"/>
        <end position="766"/>
    </location>
</feature>
<evidence type="ECO:0000313" key="9">
    <source>
        <dbReference type="Proteomes" id="UP000653045"/>
    </source>
</evidence>
<name>A0ABS0ZHS7_9STRE</name>
<organism evidence="8 9">
    <name type="scientific">Streptococcus pacificus</name>
    <dbReference type="NCBI Taxonomy" id="2740577"/>
    <lineage>
        <taxon>Bacteria</taxon>
        <taxon>Bacillati</taxon>
        <taxon>Bacillota</taxon>
        <taxon>Bacilli</taxon>
        <taxon>Lactobacillales</taxon>
        <taxon>Streptococcaceae</taxon>
        <taxon>Streptococcus</taxon>
    </lineage>
</organism>
<evidence type="ECO:0000256" key="4">
    <source>
        <dbReference type="ARBA" id="ARBA00022989"/>
    </source>
</evidence>
<dbReference type="EMBL" id="JAENBO010000001">
    <property type="protein sequence ID" value="MBJ8325554.1"/>
    <property type="molecule type" value="Genomic_DNA"/>
</dbReference>
<dbReference type="InterPro" id="IPR003838">
    <property type="entry name" value="ABC3_permease_C"/>
</dbReference>
<evidence type="ECO:0000256" key="3">
    <source>
        <dbReference type="ARBA" id="ARBA00022692"/>
    </source>
</evidence>
<evidence type="ECO:0000256" key="6">
    <source>
        <dbReference type="SAM" id="Phobius"/>
    </source>
</evidence>
<evidence type="ECO:0000313" key="8">
    <source>
        <dbReference type="EMBL" id="MBJ8325554.1"/>
    </source>
</evidence>
<protein>
    <submittedName>
        <fullName evidence="8">FtsX-like permease family protein</fullName>
    </submittedName>
</protein>
<feature type="transmembrane region" description="Helical" evidence="6">
    <location>
        <begin position="254"/>
        <end position="275"/>
    </location>
</feature>
<feature type="domain" description="ABC3 transporter permease C-terminal" evidence="7">
    <location>
        <begin position="262"/>
        <end position="364"/>
    </location>
</feature>
<evidence type="ECO:0000256" key="2">
    <source>
        <dbReference type="ARBA" id="ARBA00022475"/>
    </source>
</evidence>
<dbReference type="Proteomes" id="UP000653045">
    <property type="component" value="Unassembled WGS sequence"/>
</dbReference>
<sequence>MKTKMIKNDIKRNPLGYLSLVLFITFSSVLLMLSTMIVTHLMTSMTAMYDVAKPPHFLQMHKGDLDQEVINRFNAQFEGFSKGQTVAMINLDGSDLTIKGNNSFSLAESRIDIGLVKQNSDFDFLLDDKRQIIQLKPGEIGIPIILLDHYAIKMGDTVTVTCDGIKKSFKVATYVHDAQMNSSLVSSTRILLNDKDFDDLFVKTKNIEYIIEAYMENQALANAYQTAYENAGLPSNGPAITYSQIFLISALEDIILVAMTVLVSFSLIFLALLAIRYTLMASLEESINDIGIMKAIGFPFKDIRYFYYHKYRVIILIGLSLGYVLSLLIVPTFLQSINQRFTSSGTNTLIYLTPVFIFLIIYLISTTYCKMLLKAIKKLTIVEALVEEKGFKKSKKSRDNLSKLPNLSLDFLLAFKTVFDALSHFKLIAITSFLLILMMLLPSQLVTTMTDKNFMSYLGAPVSDIMMTMTVNEASENDAQQIKDFLANDIDLYRFEILKEVRLEAKTSQNDWKTLKIDSGPSAGKGLKYLVGQAPQTDKEIALSQLNANELGKGVGDAILLRVNNEDVSYLISGIYQDITNGGLTAKTISDFSHLTSSRYQWLIWLKDEKRTEVKVNEWRQALPSDLDVEDVSVFLNQTLGAVTQQIKVATVLLTLIGLLIMSFLLILFVSLRLAHDKSQIAILKALGFTSFAIRKQYLYQMIIVTFLGSFFGVLLAMIFGEKIVSAFFSLLNVGITKITFIGHFGIYYVIFPILLLFVVGIVVWIRTRTIKKEHILSFINE</sequence>
<dbReference type="PANTHER" id="PTHR30287">
    <property type="entry name" value="MEMBRANE COMPONENT OF PREDICTED ABC SUPERFAMILY METABOLITE UPTAKE TRANSPORTER"/>
    <property type="match status" value="1"/>
</dbReference>
<keyword evidence="5 6" id="KW-0472">Membrane</keyword>
<keyword evidence="2" id="KW-1003">Cell membrane</keyword>
<feature type="transmembrane region" description="Helical" evidence="6">
    <location>
        <begin position="20"/>
        <end position="42"/>
    </location>
</feature>
<feature type="transmembrane region" description="Helical" evidence="6">
    <location>
        <begin position="425"/>
        <end position="446"/>
    </location>
</feature>